<feature type="domain" description="SET" evidence="1">
    <location>
        <begin position="147"/>
        <end position="200"/>
    </location>
</feature>
<name>A0A5M9MXH6_9EURO</name>
<dbReference type="SUPFAM" id="SSF82199">
    <property type="entry name" value="SET domain"/>
    <property type="match status" value="1"/>
</dbReference>
<organism evidence="2 3">
    <name type="scientific">Aspergillus tanneri</name>
    <dbReference type="NCBI Taxonomy" id="1220188"/>
    <lineage>
        <taxon>Eukaryota</taxon>
        <taxon>Fungi</taxon>
        <taxon>Dikarya</taxon>
        <taxon>Ascomycota</taxon>
        <taxon>Pezizomycotina</taxon>
        <taxon>Eurotiomycetes</taxon>
        <taxon>Eurotiomycetidae</taxon>
        <taxon>Eurotiales</taxon>
        <taxon>Aspergillaceae</taxon>
        <taxon>Aspergillus</taxon>
        <taxon>Aspergillus subgen. Circumdati</taxon>
    </lineage>
</organism>
<dbReference type="Pfam" id="PF00856">
    <property type="entry name" value="SET"/>
    <property type="match status" value="1"/>
</dbReference>
<dbReference type="AlphaFoldDB" id="A0A5M9MXH6"/>
<evidence type="ECO:0000259" key="1">
    <source>
        <dbReference type="Pfam" id="PF00856"/>
    </source>
</evidence>
<protein>
    <recommendedName>
        <fullName evidence="1">SET domain-containing protein</fullName>
    </recommendedName>
</protein>
<evidence type="ECO:0000313" key="3">
    <source>
        <dbReference type="Proteomes" id="UP000324241"/>
    </source>
</evidence>
<dbReference type="Proteomes" id="UP000324241">
    <property type="component" value="Unassembled WGS sequence"/>
</dbReference>
<sequence length="217" mass="25226">MSNLLQVAKKAYKKPDYHPQHYMRTLEGRLRKPIPGHNGHLQIHINQSIFNPEHCTGLNWTVRWKMDGNCIYSTRATHACTKRDFLLEAWSNWSNIPSRGSESGCWANLRRDILAEFVGEIRSTDYDGHANYPCGIFTKVGMIVQRHCSPQKYSNWTRYINRSCCFSIVFDSRAIGNSKVMTVEAIRDISIFEEFTVDYGRQYWEDNDLECKCGETN</sequence>
<gene>
    <name evidence="2" type="ORF">ATNIH1004_005835</name>
</gene>
<comment type="caution">
    <text evidence="2">The sequence shown here is derived from an EMBL/GenBank/DDBJ whole genome shotgun (WGS) entry which is preliminary data.</text>
</comment>
<dbReference type="InterPro" id="IPR046341">
    <property type="entry name" value="SET_dom_sf"/>
</dbReference>
<dbReference type="OrthoDB" id="308383at2759"/>
<reference evidence="2 3" key="1">
    <citation type="submission" date="2019-08" db="EMBL/GenBank/DDBJ databases">
        <title>The genome sequence of a newly discovered highly antifungal drug resistant Aspergillus species, Aspergillus tanneri NIH 1004.</title>
        <authorList>
            <person name="Mounaud S."/>
            <person name="Singh I."/>
            <person name="Joardar V."/>
            <person name="Pakala S."/>
            <person name="Pakala S."/>
            <person name="Venepally P."/>
            <person name="Chung J.K."/>
            <person name="Losada L."/>
            <person name="Nierman W.C."/>
        </authorList>
    </citation>
    <scope>NUCLEOTIDE SEQUENCE [LARGE SCALE GENOMIC DNA]</scope>
    <source>
        <strain evidence="2 3">NIH1004</strain>
    </source>
</reference>
<dbReference type="GeneID" id="54328537"/>
<accession>A0A5M9MXH6</accession>
<proteinExistence type="predicted"/>
<dbReference type="Gene3D" id="2.170.270.10">
    <property type="entry name" value="SET domain"/>
    <property type="match status" value="1"/>
</dbReference>
<dbReference type="InterPro" id="IPR001214">
    <property type="entry name" value="SET_dom"/>
</dbReference>
<dbReference type="RefSeq" id="XP_033426508.1">
    <property type="nucleotide sequence ID" value="XM_033570476.1"/>
</dbReference>
<dbReference type="EMBL" id="QUQM01000004">
    <property type="protein sequence ID" value="KAA8647147.1"/>
    <property type="molecule type" value="Genomic_DNA"/>
</dbReference>
<evidence type="ECO:0000313" key="2">
    <source>
        <dbReference type="EMBL" id="KAA8647147.1"/>
    </source>
</evidence>